<accession>A0A919GER8</accession>
<keyword evidence="4" id="KW-1133">Transmembrane helix</keyword>
<feature type="compositionally biased region" description="Basic residues" evidence="3">
    <location>
        <begin position="147"/>
        <end position="157"/>
    </location>
</feature>
<dbReference type="Gene3D" id="1.10.10.1320">
    <property type="entry name" value="Anti-sigma factor, zinc-finger domain"/>
    <property type="match status" value="1"/>
</dbReference>
<feature type="transmembrane region" description="Helical" evidence="4">
    <location>
        <begin position="157"/>
        <end position="175"/>
    </location>
</feature>
<evidence type="ECO:0000313" key="5">
    <source>
        <dbReference type="EMBL" id="GHH82605.1"/>
    </source>
</evidence>
<keyword evidence="2" id="KW-0804">Transcription</keyword>
<evidence type="ECO:0008006" key="7">
    <source>
        <dbReference type="Google" id="ProtNLM"/>
    </source>
</evidence>
<dbReference type="Proteomes" id="UP000603227">
    <property type="component" value="Unassembled WGS sequence"/>
</dbReference>
<feature type="compositionally biased region" description="Polar residues" evidence="3">
    <location>
        <begin position="107"/>
        <end position="118"/>
    </location>
</feature>
<comment type="caution">
    <text evidence="5">The sequence shown here is derived from an EMBL/GenBank/DDBJ whole genome shotgun (WGS) entry which is preliminary data.</text>
</comment>
<keyword evidence="6" id="KW-1185">Reference proteome</keyword>
<organism evidence="5 6">
    <name type="scientific">Streptomyces capitiformicae</name>
    <dbReference type="NCBI Taxonomy" id="2014920"/>
    <lineage>
        <taxon>Bacteria</taxon>
        <taxon>Bacillati</taxon>
        <taxon>Actinomycetota</taxon>
        <taxon>Actinomycetes</taxon>
        <taxon>Kitasatosporales</taxon>
        <taxon>Streptomycetaceae</taxon>
        <taxon>Streptomyces</taxon>
    </lineage>
</organism>
<dbReference type="AlphaFoldDB" id="A0A919GER8"/>
<feature type="compositionally biased region" description="Polar residues" evidence="3">
    <location>
        <begin position="213"/>
        <end position="223"/>
    </location>
</feature>
<evidence type="ECO:0000256" key="4">
    <source>
        <dbReference type="SAM" id="Phobius"/>
    </source>
</evidence>
<keyword evidence="1" id="KW-0805">Transcription regulation</keyword>
<keyword evidence="4" id="KW-0812">Transmembrane</keyword>
<evidence type="ECO:0000313" key="6">
    <source>
        <dbReference type="Proteomes" id="UP000603227"/>
    </source>
</evidence>
<protein>
    <recommendedName>
        <fullName evidence="7">Zinc-finger domain-containing protein</fullName>
    </recommendedName>
</protein>
<dbReference type="InterPro" id="IPR041916">
    <property type="entry name" value="Anti_sigma_zinc_sf"/>
</dbReference>
<dbReference type="RefSeq" id="WP_189780885.1">
    <property type="nucleotide sequence ID" value="NZ_BNAT01000002.1"/>
</dbReference>
<evidence type="ECO:0000256" key="2">
    <source>
        <dbReference type="ARBA" id="ARBA00023163"/>
    </source>
</evidence>
<evidence type="ECO:0000256" key="1">
    <source>
        <dbReference type="ARBA" id="ARBA00023015"/>
    </source>
</evidence>
<feature type="region of interest" description="Disordered" evidence="3">
    <location>
        <begin position="1"/>
        <end position="24"/>
    </location>
</feature>
<proteinExistence type="predicted"/>
<feature type="region of interest" description="Disordered" evidence="3">
    <location>
        <begin position="86"/>
        <end position="157"/>
    </location>
</feature>
<keyword evidence="4" id="KW-0472">Membrane</keyword>
<dbReference type="EMBL" id="BNAT01000002">
    <property type="protein sequence ID" value="GHH82605.1"/>
    <property type="molecule type" value="Genomic_DNA"/>
</dbReference>
<name>A0A919GER8_9ACTN</name>
<reference evidence="5" key="2">
    <citation type="submission" date="2020-09" db="EMBL/GenBank/DDBJ databases">
        <authorList>
            <person name="Sun Q."/>
            <person name="Zhou Y."/>
        </authorList>
    </citation>
    <scope>NUCLEOTIDE SEQUENCE</scope>
    <source>
        <strain evidence="5">CGMCC 4.7403</strain>
    </source>
</reference>
<sequence length="317" mass="32954">MTSTTDTAGHPEVAEISDLTEGLLPPTRTADVRRHLDECPLCADVHASLEEIRGLLGTLPGPARMPDDVAGRIDAALAAEALLESTAPDSEPQDVPADSESKDAPATLSSSRPASTADDSVHVSRETSPAADRPAGHSRASTGPGRTHQKRRNRRRAVLGAVFTVATLGLSALMVQSMNDNGSGNDPTTAAQSAASDSFSGVKLEKQVENLLDGSQSQTSPGQDSLGVKGTPESQEKSPNSVLKTVVPDCIAKGIGDTTGAIASKSGTYRGAEAYLVLLPDRSDDTRVTVYIVDASCLDKASEPAGEVLLKRSYASR</sequence>
<feature type="region of interest" description="Disordered" evidence="3">
    <location>
        <begin position="179"/>
        <end position="198"/>
    </location>
</feature>
<feature type="region of interest" description="Disordered" evidence="3">
    <location>
        <begin position="212"/>
        <end position="241"/>
    </location>
</feature>
<reference evidence="5" key="1">
    <citation type="journal article" date="2014" name="Int. J. Syst. Evol. Microbiol.">
        <title>Complete genome sequence of Corynebacterium casei LMG S-19264T (=DSM 44701T), isolated from a smear-ripened cheese.</title>
        <authorList>
            <consortium name="US DOE Joint Genome Institute (JGI-PGF)"/>
            <person name="Walter F."/>
            <person name="Albersmeier A."/>
            <person name="Kalinowski J."/>
            <person name="Ruckert C."/>
        </authorList>
    </citation>
    <scope>NUCLEOTIDE SEQUENCE</scope>
    <source>
        <strain evidence="5">CGMCC 4.7403</strain>
    </source>
</reference>
<gene>
    <name evidence="5" type="ORF">GCM10017771_07170</name>
</gene>
<evidence type="ECO:0000256" key="3">
    <source>
        <dbReference type="SAM" id="MobiDB-lite"/>
    </source>
</evidence>